<proteinExistence type="predicted"/>
<sequence>LDERTDRRWTLQYYTGSLVSSLISAFETLAEERGVPVLRGPSEHSLACGAMANWQLYEMPSVTIITSGMIDEFRGTLANLCEARARGFVICAEQKPAQWYAFQSTITPENDSREMLRARRIPYVYLDDPADLQRGVERALRLYDESLGPVFILATQQVLNVKAAEKTTAEAPSIPAPAPPKPDESALVPLLELINSGPSRLLLQPGRLRPETMRLLVSIADRAGIALVDSIIHPGTVPTHLDGAPCPNHLGTLSVYGFSDAVYRFLHCDGRIAPRDSQALIFLGDKISQVVTPFTEAKLHRQFQIAQVIDEPGLIAPFADIALVADPHDALLALESRLEVPPDLRAKRLTAIAAARDGHEDLSSCLPSLPMTPNYFFGALGRLLTDMIEREGYDFTGLYDVGRCGVSAIRNLPKTRTGFSGWYGRALMGDAYMATLALARTCPTDLLTFAGDGARALVPDILPSLLENALSSGPRRDRTISIFVLSNSGLSAINSYQERILFNRTSRQMRVLNIATPESDRDMCGYRVVTRTIDLFDREAMHRALRTRGRINLFTVNLAHNNEGDGMSLAHVNGWQQHQQARPKPMRVAREGI</sequence>
<accession>A0A3L7J3P4</accession>
<gene>
    <name evidence="1" type="ORF">D8780_14580</name>
</gene>
<keyword evidence="2" id="KW-1185">Reference proteome</keyword>
<dbReference type="RefSeq" id="WP_121646604.1">
    <property type="nucleotide sequence ID" value="NZ_RCWN01000002.1"/>
</dbReference>
<evidence type="ECO:0000313" key="1">
    <source>
        <dbReference type="EMBL" id="RLQ85187.1"/>
    </source>
</evidence>
<dbReference type="SUPFAM" id="SSF52467">
    <property type="entry name" value="DHS-like NAD/FAD-binding domain"/>
    <property type="match status" value="1"/>
</dbReference>
<protein>
    <submittedName>
        <fullName evidence="1">Biosynthesis protein PigD</fullName>
    </submittedName>
</protein>
<feature type="non-terminal residue" evidence="1">
    <location>
        <position position="1"/>
    </location>
</feature>
<dbReference type="InterPro" id="IPR029035">
    <property type="entry name" value="DHS-like_NAD/FAD-binding_dom"/>
</dbReference>
<name>A0A3L7J3P4_9HYPH</name>
<dbReference type="SUPFAM" id="SSF52518">
    <property type="entry name" value="Thiamin diphosphate-binding fold (THDP-binding)"/>
    <property type="match status" value="1"/>
</dbReference>
<dbReference type="EMBL" id="RCWN01000002">
    <property type="protein sequence ID" value="RLQ85187.1"/>
    <property type="molecule type" value="Genomic_DNA"/>
</dbReference>
<organism evidence="1 2">
    <name type="scientific">Notoacmeibacter ruber</name>
    <dbReference type="NCBI Taxonomy" id="2670375"/>
    <lineage>
        <taxon>Bacteria</taxon>
        <taxon>Pseudomonadati</taxon>
        <taxon>Pseudomonadota</taxon>
        <taxon>Alphaproteobacteria</taxon>
        <taxon>Hyphomicrobiales</taxon>
        <taxon>Notoacmeibacteraceae</taxon>
        <taxon>Notoacmeibacter</taxon>
    </lineage>
</organism>
<dbReference type="AlphaFoldDB" id="A0A3L7J3P4"/>
<comment type="caution">
    <text evidence="1">The sequence shown here is derived from an EMBL/GenBank/DDBJ whole genome shotgun (WGS) entry which is preliminary data.</text>
</comment>
<dbReference type="Proteomes" id="UP000281094">
    <property type="component" value="Unassembled WGS sequence"/>
</dbReference>
<dbReference type="InterPro" id="IPR029061">
    <property type="entry name" value="THDP-binding"/>
</dbReference>
<reference evidence="1 2" key="1">
    <citation type="submission" date="2018-10" db="EMBL/GenBank/DDBJ databases">
        <title>Notoacmeibacter sp. M2BS9Y-3-1, whole genome shotgun sequence.</title>
        <authorList>
            <person name="Tuo L."/>
        </authorList>
    </citation>
    <scope>NUCLEOTIDE SEQUENCE [LARGE SCALE GENOMIC DNA]</scope>
    <source>
        <strain evidence="1 2">M2BS9Y-3-1</strain>
    </source>
</reference>
<evidence type="ECO:0000313" key="2">
    <source>
        <dbReference type="Proteomes" id="UP000281094"/>
    </source>
</evidence>